<dbReference type="EMBL" id="JAPQKL010000007">
    <property type="protein sequence ID" value="KAJ5121264.1"/>
    <property type="molecule type" value="Genomic_DNA"/>
</dbReference>
<dbReference type="SUPFAM" id="SSF56601">
    <property type="entry name" value="beta-lactamase/transpeptidase-like"/>
    <property type="match status" value="1"/>
</dbReference>
<protein>
    <recommendedName>
        <fullName evidence="1">Beta-lactamase-related domain-containing protein</fullName>
    </recommendedName>
</protein>
<reference evidence="2" key="2">
    <citation type="journal article" date="2023" name="IMA Fungus">
        <title>Comparative genomic study of the Penicillium genus elucidates a diverse pangenome and 15 lateral gene transfer events.</title>
        <authorList>
            <person name="Petersen C."/>
            <person name="Sorensen T."/>
            <person name="Nielsen M.R."/>
            <person name="Sondergaard T.E."/>
            <person name="Sorensen J.L."/>
            <person name="Fitzpatrick D.A."/>
            <person name="Frisvad J.C."/>
            <person name="Nielsen K.L."/>
        </authorList>
    </citation>
    <scope>NUCLEOTIDE SEQUENCE</scope>
    <source>
        <strain evidence="2">IBT 22155</strain>
    </source>
</reference>
<evidence type="ECO:0000313" key="2">
    <source>
        <dbReference type="EMBL" id="KAJ5121264.1"/>
    </source>
</evidence>
<evidence type="ECO:0000313" key="3">
    <source>
        <dbReference type="Proteomes" id="UP001149079"/>
    </source>
</evidence>
<dbReference type="Gene3D" id="3.40.710.10">
    <property type="entry name" value="DD-peptidase/beta-lactamase superfamily"/>
    <property type="match status" value="1"/>
</dbReference>
<accession>A0A9W9GJ46</accession>
<keyword evidence="3" id="KW-1185">Reference proteome</keyword>
<sequence>MTTHGTTDPKFARLRTVLSERLASGTELGASICVNIGGRNVVDIWGGYTDTAKTKPWQEDTLVVVWSCTKVVTALAAAILIDRGQLDPEAPVSKYWPEFAANGKQDTKIWHLLSHSSGLPQWDKPITMEDVYNTKESTERLAGQKPWFQAGEMSAYQLMNHGHLIGEVVRRVSGKSLKSFIQDEIAGPLGADFRLGLPDGEWGRAAEVVAPPAVAMPSGLDKDSVLVRALTNLVTRAEASETAGFRGSEIGGANGFGNARSLARIGSIVSLGGNVEGRKYLSRKTIAEMMKERVSGVDLVLFLNIRWGLGVALPVPESINFVPEGNICFWGGWGGSMLVMDLDRGMTISYTMNKMGQGVLGNENAKAYLDAIFEIVGSKGPTASL</sequence>
<dbReference type="PANTHER" id="PTHR43319:SF3">
    <property type="entry name" value="BETA-LACTAMASE-RELATED DOMAIN-CONTAINING PROTEIN"/>
    <property type="match status" value="1"/>
</dbReference>
<dbReference type="AlphaFoldDB" id="A0A9W9GJ46"/>
<dbReference type="RefSeq" id="XP_056517768.1">
    <property type="nucleotide sequence ID" value="XM_056669969.1"/>
</dbReference>
<dbReference type="Pfam" id="PF00144">
    <property type="entry name" value="Beta-lactamase"/>
    <property type="match status" value="1"/>
</dbReference>
<dbReference type="PANTHER" id="PTHR43319">
    <property type="entry name" value="BETA-LACTAMASE-RELATED"/>
    <property type="match status" value="1"/>
</dbReference>
<dbReference type="OrthoDB" id="5946976at2759"/>
<dbReference type="Proteomes" id="UP001149079">
    <property type="component" value="Unassembled WGS sequence"/>
</dbReference>
<reference evidence="2" key="1">
    <citation type="submission" date="2022-11" db="EMBL/GenBank/DDBJ databases">
        <authorList>
            <person name="Petersen C."/>
        </authorList>
    </citation>
    <scope>NUCLEOTIDE SEQUENCE</scope>
    <source>
        <strain evidence="2">IBT 22155</strain>
    </source>
</reference>
<comment type="caution">
    <text evidence="2">The sequence shown here is derived from an EMBL/GenBank/DDBJ whole genome shotgun (WGS) entry which is preliminary data.</text>
</comment>
<gene>
    <name evidence="2" type="ORF">N7515_009225</name>
</gene>
<feature type="domain" description="Beta-lactamase-related" evidence="1">
    <location>
        <begin position="15"/>
        <end position="370"/>
    </location>
</feature>
<dbReference type="InterPro" id="IPR012338">
    <property type="entry name" value="Beta-lactam/transpept-like"/>
</dbReference>
<dbReference type="GeneID" id="81409139"/>
<dbReference type="InterPro" id="IPR001466">
    <property type="entry name" value="Beta-lactam-related"/>
</dbReference>
<name>A0A9W9GJ46_9EURO</name>
<proteinExistence type="predicted"/>
<organism evidence="2 3">
    <name type="scientific">Penicillium bovifimosum</name>
    <dbReference type="NCBI Taxonomy" id="126998"/>
    <lineage>
        <taxon>Eukaryota</taxon>
        <taxon>Fungi</taxon>
        <taxon>Dikarya</taxon>
        <taxon>Ascomycota</taxon>
        <taxon>Pezizomycotina</taxon>
        <taxon>Eurotiomycetes</taxon>
        <taxon>Eurotiomycetidae</taxon>
        <taxon>Eurotiales</taxon>
        <taxon>Aspergillaceae</taxon>
        <taxon>Penicillium</taxon>
    </lineage>
</organism>
<evidence type="ECO:0000259" key="1">
    <source>
        <dbReference type="Pfam" id="PF00144"/>
    </source>
</evidence>
<dbReference type="InterPro" id="IPR052907">
    <property type="entry name" value="Beta-lactamase/esterase"/>
</dbReference>